<evidence type="ECO:0000259" key="1">
    <source>
        <dbReference type="Pfam" id="PF05685"/>
    </source>
</evidence>
<dbReference type="PANTHER" id="PTHR35400:SF1">
    <property type="entry name" value="SLR1083 PROTEIN"/>
    <property type="match status" value="1"/>
</dbReference>
<sequence>MSSALVRRLLTVEEYHRIGELGILQGQSLELINGEILEISPVGSDHASIVEKLKDLLTIKLYQQAIVRVQNPIHLSRYSEPEPDLAIVQYRDDYYRKAHPTPSDTVAVIEVADTSLAYDLEVKLPLYAQHEIKEFWLINISQQQLEVYTHPADGTYKMRQIYNNDDIVTLSEFDLEIKVRDLL</sequence>
<reference evidence="2 3" key="1">
    <citation type="journal article" date="2018" name="ACS Chem. Biol.">
        <title>Ketoreductase domain dysfunction expands chemodiversity: malyngamide biosynthesis in the cyanobacterium Okeania hirsuta.</title>
        <authorList>
            <person name="Moss N.A."/>
            <person name="Leao T."/>
            <person name="Rankin M."/>
            <person name="McCullough T.M."/>
            <person name="Qu P."/>
            <person name="Korobeynikov A."/>
            <person name="Smith J.L."/>
            <person name="Gerwick L."/>
            <person name="Gerwick W.H."/>
        </authorList>
    </citation>
    <scope>NUCLEOTIDE SEQUENCE [LARGE SCALE GENOMIC DNA]</scope>
    <source>
        <strain evidence="2 3">PAB10Feb10-1</strain>
    </source>
</reference>
<dbReference type="CDD" id="cd06260">
    <property type="entry name" value="DUF820-like"/>
    <property type="match status" value="1"/>
</dbReference>
<dbReference type="Pfam" id="PF05685">
    <property type="entry name" value="Uma2"/>
    <property type="match status" value="1"/>
</dbReference>
<dbReference type="InterPro" id="IPR008538">
    <property type="entry name" value="Uma2"/>
</dbReference>
<name>A0A3N6NT64_9CYAN</name>
<dbReference type="AlphaFoldDB" id="A0A3N6NT64"/>
<accession>A0A3N6NT64</accession>
<dbReference type="EMBL" id="RCBY01000573">
    <property type="protein sequence ID" value="RQH15401.1"/>
    <property type="molecule type" value="Genomic_DNA"/>
</dbReference>
<organism evidence="2 3">
    <name type="scientific">Okeania hirsuta</name>
    <dbReference type="NCBI Taxonomy" id="1458930"/>
    <lineage>
        <taxon>Bacteria</taxon>
        <taxon>Bacillati</taxon>
        <taxon>Cyanobacteriota</taxon>
        <taxon>Cyanophyceae</taxon>
        <taxon>Oscillatoriophycideae</taxon>
        <taxon>Oscillatoriales</taxon>
        <taxon>Microcoleaceae</taxon>
        <taxon>Okeania</taxon>
    </lineage>
</organism>
<evidence type="ECO:0000313" key="3">
    <source>
        <dbReference type="Proteomes" id="UP000269154"/>
    </source>
</evidence>
<comment type="caution">
    <text evidence="2">The sequence shown here is derived from an EMBL/GenBank/DDBJ whole genome shotgun (WGS) entry which is preliminary data.</text>
</comment>
<dbReference type="Proteomes" id="UP000269154">
    <property type="component" value="Unassembled WGS sequence"/>
</dbReference>
<proteinExistence type="predicted"/>
<keyword evidence="2" id="KW-0378">Hydrolase</keyword>
<dbReference type="RefSeq" id="WP_124155886.1">
    <property type="nucleotide sequence ID" value="NZ_CAWOLW010000527.1"/>
</dbReference>
<keyword evidence="3" id="KW-1185">Reference proteome</keyword>
<feature type="domain" description="Putative restriction endonuclease" evidence="1">
    <location>
        <begin position="12"/>
        <end position="173"/>
    </location>
</feature>
<dbReference type="InterPro" id="IPR011335">
    <property type="entry name" value="Restrct_endonuc-II-like"/>
</dbReference>
<evidence type="ECO:0000313" key="2">
    <source>
        <dbReference type="EMBL" id="RQH15401.1"/>
    </source>
</evidence>
<gene>
    <name evidence="2" type="ORF">D5R40_34135</name>
</gene>
<keyword evidence="2" id="KW-0255">Endonuclease</keyword>
<keyword evidence="2" id="KW-0540">Nuclease</keyword>
<protein>
    <submittedName>
        <fullName evidence="2">Uma2 family endonuclease</fullName>
    </submittedName>
</protein>
<dbReference type="GO" id="GO:0004519">
    <property type="term" value="F:endonuclease activity"/>
    <property type="evidence" value="ECO:0007669"/>
    <property type="project" value="UniProtKB-KW"/>
</dbReference>
<dbReference type="PANTHER" id="PTHR35400">
    <property type="entry name" value="SLR1083 PROTEIN"/>
    <property type="match status" value="1"/>
</dbReference>
<dbReference type="InterPro" id="IPR012296">
    <property type="entry name" value="Nuclease_put_TT1808"/>
</dbReference>
<dbReference type="OrthoDB" id="509866at2"/>
<dbReference type="SUPFAM" id="SSF52980">
    <property type="entry name" value="Restriction endonuclease-like"/>
    <property type="match status" value="1"/>
</dbReference>
<dbReference type="Gene3D" id="3.90.1570.10">
    <property type="entry name" value="tt1808, chain A"/>
    <property type="match status" value="1"/>
</dbReference>